<dbReference type="EMBL" id="SNZG01000010">
    <property type="protein sequence ID" value="TDR39787.1"/>
    <property type="molecule type" value="Genomic_DNA"/>
</dbReference>
<keyword evidence="1" id="KW-0812">Transmembrane</keyword>
<keyword evidence="1" id="KW-1133">Transmembrane helix</keyword>
<reference evidence="2 4" key="1">
    <citation type="submission" date="2018-06" db="EMBL/GenBank/DDBJ databases">
        <authorList>
            <consortium name="Pathogen Informatics"/>
            <person name="Doyle S."/>
        </authorList>
    </citation>
    <scope>NUCLEOTIDE SEQUENCE [LARGE SCALE GENOMIC DNA]</scope>
    <source>
        <strain evidence="2 4">NCTC10597</strain>
    </source>
</reference>
<dbReference type="EMBL" id="UGNP01000001">
    <property type="protein sequence ID" value="STX09236.1"/>
    <property type="molecule type" value="Genomic_DNA"/>
</dbReference>
<dbReference type="AlphaFoldDB" id="A0A8B4Q954"/>
<dbReference type="RefSeq" id="WP_109348712.1">
    <property type="nucleotide sequence ID" value="NZ_BJUE01000007.1"/>
</dbReference>
<evidence type="ECO:0000313" key="5">
    <source>
        <dbReference type="Proteomes" id="UP000294641"/>
    </source>
</evidence>
<proteinExistence type="predicted"/>
<comment type="caution">
    <text evidence="2">The sequence shown here is derived from an EMBL/GenBank/DDBJ whole genome shotgun (WGS) entry which is preliminary data.</text>
</comment>
<name>A0A8B4Q954_9BACL</name>
<evidence type="ECO:0000313" key="4">
    <source>
        <dbReference type="Proteomes" id="UP000254330"/>
    </source>
</evidence>
<evidence type="ECO:0000313" key="2">
    <source>
        <dbReference type="EMBL" id="STX09236.1"/>
    </source>
</evidence>
<dbReference type="Proteomes" id="UP000294641">
    <property type="component" value="Unassembled WGS sequence"/>
</dbReference>
<keyword evidence="5" id="KW-1185">Reference proteome</keyword>
<accession>A0A8B4Q954</accession>
<organism evidence="2 4">
    <name type="scientific">Kurthia zopfii</name>
    <dbReference type="NCBI Taxonomy" id="1650"/>
    <lineage>
        <taxon>Bacteria</taxon>
        <taxon>Bacillati</taxon>
        <taxon>Bacillota</taxon>
        <taxon>Bacilli</taxon>
        <taxon>Bacillales</taxon>
        <taxon>Caryophanaceae</taxon>
        <taxon>Kurthia</taxon>
    </lineage>
</organism>
<protein>
    <submittedName>
        <fullName evidence="2">Uncharacterized protein</fullName>
    </submittedName>
</protein>
<feature type="transmembrane region" description="Helical" evidence="1">
    <location>
        <begin position="20"/>
        <end position="39"/>
    </location>
</feature>
<sequence length="327" mass="37561">MGQERKYRSQPKKSGIKKPISIGLLITLGIIIGAGWMYFQGKQDEKVSEPQEKIHKEVKEEVKKEKPKVEESPKLSFEDFKGTFVGFEGEPYKSPVDSSKFFILKITESDFQSFNRWDTEYTSPITKKEITKNVLTLHVDSMINRGNKHSETGVEKFELNYEGDYKTLRLSSNGLTYYSMTTEDLQKYYSQSEIDYARIFMTMHGEPPLDMRAAFHLNQQKPNIIINHDAAGQPTEFFDEIVYPTNVTHMTSEGTLNEDGPITYKATGGGNITLFSQPEITESIPTKAEYIRVVQQEFNKGSGHRHIEPFEPYVVADFIKRVNFVYN</sequence>
<evidence type="ECO:0000256" key="1">
    <source>
        <dbReference type="SAM" id="Phobius"/>
    </source>
</evidence>
<keyword evidence="1" id="KW-0472">Membrane</keyword>
<dbReference type="Proteomes" id="UP000254330">
    <property type="component" value="Unassembled WGS sequence"/>
</dbReference>
<dbReference type="OrthoDB" id="2149782at2"/>
<gene>
    <name evidence="3" type="ORF">DFR61_1102</name>
    <name evidence="2" type="ORF">NCTC10597_00906</name>
</gene>
<evidence type="ECO:0000313" key="3">
    <source>
        <dbReference type="EMBL" id="TDR39787.1"/>
    </source>
</evidence>
<reference evidence="3 5" key="2">
    <citation type="submission" date="2019-03" db="EMBL/GenBank/DDBJ databases">
        <title>Genomic Encyclopedia of Type Strains, Phase IV (KMG-IV): sequencing the most valuable type-strain genomes for metagenomic binning, comparative biology and taxonomic classification.</title>
        <authorList>
            <person name="Goeker M."/>
        </authorList>
    </citation>
    <scope>NUCLEOTIDE SEQUENCE [LARGE SCALE GENOMIC DNA]</scope>
    <source>
        <strain evidence="3 5">DSM 20580</strain>
    </source>
</reference>